<dbReference type="PROSITE" id="PS51257">
    <property type="entry name" value="PROKAR_LIPOPROTEIN"/>
    <property type="match status" value="1"/>
</dbReference>
<protein>
    <submittedName>
        <fullName evidence="1">Uncharacterized protein</fullName>
    </submittedName>
</protein>
<sequence length="173" mass="18832">MKRGVQVSIGLTVLALLACGLPLAWQQRSDESCDTSVDGANETVYTAHRWTEDQLPGIGDYLEVHYHVTVLGTPCDRNVPGPTDMRYEGLIRLRPADADELAGEYDWKPLPSGATFTFGAPDDMWPKLAPFAPAGTTWLHSEQYAQTTSTGPLPGDLFLSADRATAYFLLSTG</sequence>
<accession>A0ABQ4BCE4</accession>
<comment type="caution">
    <text evidence="1">The sequence shown here is derived from an EMBL/GenBank/DDBJ whole genome shotgun (WGS) entry which is preliminary data.</text>
</comment>
<evidence type="ECO:0000313" key="2">
    <source>
        <dbReference type="Proteomes" id="UP000624709"/>
    </source>
</evidence>
<dbReference type="EMBL" id="BOMS01000053">
    <property type="protein sequence ID" value="GIE67915.1"/>
    <property type="molecule type" value="Genomic_DNA"/>
</dbReference>
<reference evidence="1 2" key="1">
    <citation type="submission" date="2021-01" db="EMBL/GenBank/DDBJ databases">
        <title>Whole genome shotgun sequence of Actinoplanes palleronii NBRC 14916.</title>
        <authorList>
            <person name="Komaki H."/>
            <person name="Tamura T."/>
        </authorList>
    </citation>
    <scope>NUCLEOTIDE SEQUENCE [LARGE SCALE GENOMIC DNA]</scope>
    <source>
        <strain evidence="1 2">NBRC 14916</strain>
    </source>
</reference>
<proteinExistence type="predicted"/>
<organism evidence="1 2">
    <name type="scientific">Actinoplanes palleronii</name>
    <dbReference type="NCBI Taxonomy" id="113570"/>
    <lineage>
        <taxon>Bacteria</taxon>
        <taxon>Bacillati</taxon>
        <taxon>Actinomycetota</taxon>
        <taxon>Actinomycetes</taxon>
        <taxon>Micromonosporales</taxon>
        <taxon>Micromonosporaceae</taxon>
        <taxon>Actinoplanes</taxon>
    </lineage>
</organism>
<keyword evidence="2" id="KW-1185">Reference proteome</keyword>
<dbReference type="Proteomes" id="UP000624709">
    <property type="component" value="Unassembled WGS sequence"/>
</dbReference>
<evidence type="ECO:0000313" key="1">
    <source>
        <dbReference type="EMBL" id="GIE67915.1"/>
    </source>
</evidence>
<gene>
    <name evidence="1" type="ORF">Apa02nite_040230</name>
</gene>
<name>A0ABQ4BCE4_9ACTN</name>